<evidence type="ECO:0000313" key="4">
    <source>
        <dbReference type="Proteomes" id="UP000078555"/>
    </source>
</evidence>
<evidence type="ECO:0000313" key="1">
    <source>
        <dbReference type="EMBL" id="SBT38832.1"/>
    </source>
</evidence>
<proteinExistence type="predicted"/>
<reference evidence="3 4" key="1">
    <citation type="submission" date="2016-05" db="EMBL/GenBank/DDBJ databases">
        <authorList>
            <person name="Naeem Raeece"/>
        </authorList>
    </citation>
    <scope>NUCLEOTIDE SEQUENCE [LARGE SCALE GENOMIC DNA]</scope>
</reference>
<sequence length="85" mass="9718">MQMQHMQSILRTCAHTFTPRWGNGMTQEVQQNKMYTASNFCARFHLSVGKRLAVVTSATSGYIIRELLNNCIAKRTNLSVALRER</sequence>
<reference evidence="1" key="2">
    <citation type="submission" date="2016-05" db="EMBL/GenBank/DDBJ databases">
        <authorList>
            <person name="Lavstsen T."/>
            <person name="Jespersen J.S."/>
        </authorList>
    </citation>
    <scope>NUCLEOTIDE SEQUENCE [LARGE SCALE GENOMIC DNA]</scope>
</reference>
<dbReference type="EMBL" id="FLRE01000144">
    <property type="protein sequence ID" value="SBT39396.1"/>
    <property type="molecule type" value="Genomic_DNA"/>
</dbReference>
<evidence type="ECO:0000313" key="2">
    <source>
        <dbReference type="EMBL" id="SBT39396.1"/>
    </source>
</evidence>
<organism evidence="1 4">
    <name type="scientific">Plasmodium ovale wallikeri</name>
    <dbReference type="NCBI Taxonomy" id="864142"/>
    <lineage>
        <taxon>Eukaryota</taxon>
        <taxon>Sar</taxon>
        <taxon>Alveolata</taxon>
        <taxon>Apicomplexa</taxon>
        <taxon>Aconoidasida</taxon>
        <taxon>Haemosporida</taxon>
        <taxon>Plasmodiidae</taxon>
        <taxon>Plasmodium</taxon>
        <taxon>Plasmodium (Plasmodium)</taxon>
    </lineage>
</organism>
<name>A0A1A8Z4P9_PLAOA</name>
<keyword evidence="4" id="KW-1185">Reference proteome</keyword>
<evidence type="ECO:0000313" key="3">
    <source>
        <dbReference type="Proteomes" id="UP000078550"/>
    </source>
</evidence>
<accession>A0A1A8Z4P9</accession>
<gene>
    <name evidence="1" type="ORF">POVWA1_038830</name>
    <name evidence="2" type="ORF">POVWA2_037800</name>
</gene>
<dbReference type="AlphaFoldDB" id="A0A1A8Z4P9"/>
<dbReference type="Proteomes" id="UP000078550">
    <property type="component" value="Unassembled WGS sequence"/>
</dbReference>
<dbReference type="Proteomes" id="UP000078555">
    <property type="component" value="Unassembled WGS sequence"/>
</dbReference>
<protein>
    <submittedName>
        <fullName evidence="1">Uncharacterized protein</fullName>
    </submittedName>
</protein>
<dbReference type="EMBL" id="FLRD01000109">
    <property type="protein sequence ID" value="SBT38832.1"/>
    <property type="molecule type" value="Genomic_DNA"/>
</dbReference>